<name>A0A2V5HW38_9EURO</name>
<dbReference type="GO" id="GO:0016616">
    <property type="term" value="F:oxidoreductase activity, acting on the CH-OH group of donors, NAD or NADP as acceptor"/>
    <property type="evidence" value="ECO:0007669"/>
    <property type="project" value="InterPro"/>
</dbReference>
<dbReference type="AlphaFoldDB" id="A0A2V5HW38"/>
<dbReference type="Pfam" id="PF01073">
    <property type="entry name" value="3Beta_HSD"/>
    <property type="match status" value="1"/>
</dbReference>
<sequence>MLPALVAVSGLTFLYLYHVNRGMTEVPEEVRRLSPRRWTAEEIKSAYEDAIRNPVDVESRLPPKQNRRYIVIGGSGLVGNWIVTHLLARGENPAAIRVLDLQPPRREILDQGVTFFKTNIVDEEAVSSAFAHPWPEAVAALPLTVYHNAAVIRPAERHKAFLSRCRNVNVTGTVNLLKAAKKHGASCFISTSSGSVALRSGSFWLPPWRKTPRHMVQVISDATPLPQEHYDFFGNYAVSKAEAESLVRAADDLETNFRTGCIRPANGIYGIGEETSAGVTTMYLKTGGDVSWIYPVVQNFVNAENVSIAHLLYEQRLLEHTAATTPAQLPNIGGQAFLVTDPNPAIAFSDLYLLLTTLAKTPVKFPRVPAIPFFLLSYLVEWYALLQHLYLPWLLPLVPSDLAQLQPGLFAISNVHVIADDSRARRSPAQGGLGYAPPIGTLYGMCKQLEDWNRRADVKAAEAAAKKGMVSVSEGGGVAVNLGVPPTKL</sequence>
<keyword evidence="5" id="KW-1185">Reference proteome</keyword>
<dbReference type="GO" id="GO:0006694">
    <property type="term" value="P:steroid biosynthetic process"/>
    <property type="evidence" value="ECO:0007669"/>
    <property type="project" value="InterPro"/>
</dbReference>
<dbReference type="Gene3D" id="3.40.50.720">
    <property type="entry name" value="NAD(P)-binding Rossmann-like Domain"/>
    <property type="match status" value="1"/>
</dbReference>
<dbReference type="SUPFAM" id="SSF51735">
    <property type="entry name" value="NAD(P)-binding Rossmann-fold domains"/>
    <property type="match status" value="1"/>
</dbReference>
<protein>
    <submittedName>
        <fullName evidence="4">Putative 3-beta hydroxysteroid dehydrogenase/isomerase family protein</fullName>
    </submittedName>
</protein>
<dbReference type="InterPro" id="IPR036291">
    <property type="entry name" value="NAD(P)-bd_dom_sf"/>
</dbReference>
<proteinExistence type="inferred from homology"/>
<organism evidence="4 5">
    <name type="scientific">Aspergillus indologenus CBS 114.80</name>
    <dbReference type="NCBI Taxonomy" id="1450541"/>
    <lineage>
        <taxon>Eukaryota</taxon>
        <taxon>Fungi</taxon>
        <taxon>Dikarya</taxon>
        <taxon>Ascomycota</taxon>
        <taxon>Pezizomycotina</taxon>
        <taxon>Eurotiomycetes</taxon>
        <taxon>Eurotiomycetidae</taxon>
        <taxon>Eurotiales</taxon>
        <taxon>Aspergillaceae</taxon>
        <taxon>Aspergillus</taxon>
        <taxon>Aspergillus subgen. Circumdati</taxon>
    </lineage>
</organism>
<dbReference type="GO" id="GO:0016853">
    <property type="term" value="F:isomerase activity"/>
    <property type="evidence" value="ECO:0007669"/>
    <property type="project" value="UniProtKB-KW"/>
</dbReference>
<dbReference type="PANTHER" id="PTHR43245">
    <property type="entry name" value="BIFUNCTIONAL POLYMYXIN RESISTANCE PROTEIN ARNA"/>
    <property type="match status" value="1"/>
</dbReference>
<comment type="similarity">
    <text evidence="1">Belongs to the 3-beta-HSD family.</text>
</comment>
<dbReference type="InterPro" id="IPR002225">
    <property type="entry name" value="3Beta_OHSteriod_DH/Estase"/>
</dbReference>
<evidence type="ECO:0000313" key="5">
    <source>
        <dbReference type="Proteomes" id="UP000248817"/>
    </source>
</evidence>
<dbReference type="InterPro" id="IPR050177">
    <property type="entry name" value="Lipid_A_modif_metabolic_enz"/>
</dbReference>
<keyword evidence="4" id="KW-0413">Isomerase</keyword>
<evidence type="ECO:0000259" key="3">
    <source>
        <dbReference type="Pfam" id="PF01073"/>
    </source>
</evidence>
<dbReference type="PANTHER" id="PTHR43245:SF51">
    <property type="entry name" value="SHORT CHAIN DEHYDROGENASE_REDUCTASE FAMILY 42E, MEMBER 2"/>
    <property type="match status" value="1"/>
</dbReference>
<evidence type="ECO:0000256" key="2">
    <source>
        <dbReference type="ARBA" id="ARBA00023002"/>
    </source>
</evidence>
<dbReference type="Proteomes" id="UP000248817">
    <property type="component" value="Unassembled WGS sequence"/>
</dbReference>
<reference evidence="4 5" key="1">
    <citation type="submission" date="2018-02" db="EMBL/GenBank/DDBJ databases">
        <title>The genomes of Aspergillus section Nigri reveals drivers in fungal speciation.</title>
        <authorList>
            <consortium name="DOE Joint Genome Institute"/>
            <person name="Vesth T.C."/>
            <person name="Nybo J."/>
            <person name="Theobald S."/>
            <person name="Brandl J."/>
            <person name="Frisvad J.C."/>
            <person name="Nielsen K.F."/>
            <person name="Lyhne E.K."/>
            <person name="Kogle M.E."/>
            <person name="Kuo A."/>
            <person name="Riley R."/>
            <person name="Clum A."/>
            <person name="Nolan M."/>
            <person name="Lipzen A."/>
            <person name="Salamov A."/>
            <person name="Henrissat B."/>
            <person name="Wiebenga A."/>
            <person name="De vries R.P."/>
            <person name="Grigoriev I.V."/>
            <person name="Mortensen U.H."/>
            <person name="Andersen M.R."/>
            <person name="Baker S.E."/>
        </authorList>
    </citation>
    <scope>NUCLEOTIDE SEQUENCE [LARGE SCALE GENOMIC DNA]</scope>
    <source>
        <strain evidence="4 5">CBS 114.80</strain>
    </source>
</reference>
<accession>A0A2V5HW38</accession>
<dbReference type="EMBL" id="KZ825624">
    <property type="protein sequence ID" value="PYI25813.1"/>
    <property type="molecule type" value="Genomic_DNA"/>
</dbReference>
<keyword evidence="2" id="KW-0560">Oxidoreductase</keyword>
<gene>
    <name evidence="4" type="ORF">BP00DRAFT_357503</name>
</gene>
<evidence type="ECO:0000256" key="1">
    <source>
        <dbReference type="ARBA" id="ARBA00009219"/>
    </source>
</evidence>
<evidence type="ECO:0000313" key="4">
    <source>
        <dbReference type="EMBL" id="PYI25813.1"/>
    </source>
</evidence>
<feature type="domain" description="3-beta hydroxysteroid dehydrogenase/isomerase" evidence="3">
    <location>
        <begin position="70"/>
        <end position="355"/>
    </location>
</feature>